<evidence type="ECO:0000313" key="3">
    <source>
        <dbReference type="Proteomes" id="UP001551482"/>
    </source>
</evidence>
<accession>A0ABV3DQ63</accession>
<comment type="caution">
    <text evidence="2">The sequence shown here is derived from an EMBL/GenBank/DDBJ whole genome shotgun (WGS) entry which is preliminary data.</text>
</comment>
<name>A0ABV3DQ63_9ACTN</name>
<dbReference type="RefSeq" id="WP_358359008.1">
    <property type="nucleotide sequence ID" value="NZ_JBEZFP010000084.1"/>
</dbReference>
<proteinExistence type="predicted"/>
<feature type="region of interest" description="Disordered" evidence="1">
    <location>
        <begin position="40"/>
        <end position="59"/>
    </location>
</feature>
<reference evidence="2 3" key="1">
    <citation type="submission" date="2024-06" db="EMBL/GenBank/DDBJ databases">
        <title>The Natural Products Discovery Center: Release of the First 8490 Sequenced Strains for Exploring Actinobacteria Biosynthetic Diversity.</title>
        <authorList>
            <person name="Kalkreuter E."/>
            <person name="Kautsar S.A."/>
            <person name="Yang D."/>
            <person name="Bader C.D."/>
            <person name="Teijaro C.N."/>
            <person name="Fluegel L."/>
            <person name="Davis C.M."/>
            <person name="Simpson J.R."/>
            <person name="Lauterbach L."/>
            <person name="Steele A.D."/>
            <person name="Gui C."/>
            <person name="Meng S."/>
            <person name="Li G."/>
            <person name="Viehrig K."/>
            <person name="Ye F."/>
            <person name="Su P."/>
            <person name="Kiefer A.F."/>
            <person name="Nichols A."/>
            <person name="Cepeda A.J."/>
            <person name="Yan W."/>
            <person name="Fan B."/>
            <person name="Jiang Y."/>
            <person name="Adhikari A."/>
            <person name="Zheng C.-J."/>
            <person name="Schuster L."/>
            <person name="Cowan T.M."/>
            <person name="Smanski M.J."/>
            <person name="Chevrette M.G."/>
            <person name="De Carvalho L.P.S."/>
            <person name="Shen B."/>
        </authorList>
    </citation>
    <scope>NUCLEOTIDE SEQUENCE [LARGE SCALE GENOMIC DNA]</scope>
    <source>
        <strain evidence="2 3">NPDC048946</strain>
    </source>
</reference>
<evidence type="ECO:0000256" key="1">
    <source>
        <dbReference type="SAM" id="MobiDB-lite"/>
    </source>
</evidence>
<sequence>MTTAEGQRPAADDRRAAIGVFREWDRLDEVVVGRRLDFRIPDDRRSPRGPARRLRRRLD</sequence>
<feature type="compositionally biased region" description="Basic residues" evidence="1">
    <location>
        <begin position="50"/>
        <end position="59"/>
    </location>
</feature>
<protein>
    <submittedName>
        <fullName evidence="2">Uncharacterized protein</fullName>
    </submittedName>
</protein>
<organism evidence="2 3">
    <name type="scientific">Streptodolium elevatio</name>
    <dbReference type="NCBI Taxonomy" id="3157996"/>
    <lineage>
        <taxon>Bacteria</taxon>
        <taxon>Bacillati</taxon>
        <taxon>Actinomycetota</taxon>
        <taxon>Actinomycetes</taxon>
        <taxon>Kitasatosporales</taxon>
        <taxon>Streptomycetaceae</taxon>
        <taxon>Streptodolium</taxon>
    </lineage>
</organism>
<evidence type="ECO:0000313" key="2">
    <source>
        <dbReference type="EMBL" id="MEU8137304.1"/>
    </source>
</evidence>
<keyword evidence="3" id="KW-1185">Reference proteome</keyword>
<gene>
    <name evidence="2" type="ORF">AB0C36_27800</name>
</gene>
<dbReference type="Proteomes" id="UP001551482">
    <property type="component" value="Unassembled WGS sequence"/>
</dbReference>
<dbReference type="EMBL" id="JBEZFP010000084">
    <property type="protein sequence ID" value="MEU8137304.1"/>
    <property type="molecule type" value="Genomic_DNA"/>
</dbReference>